<dbReference type="eggNOG" id="COG1395">
    <property type="taxonomic scope" value="Bacteria"/>
</dbReference>
<dbReference type="GO" id="GO:0003677">
    <property type="term" value="F:DNA binding"/>
    <property type="evidence" value="ECO:0007669"/>
    <property type="project" value="InterPro"/>
</dbReference>
<protein>
    <submittedName>
        <fullName evidence="4">Helix-turn-helix domain protein</fullName>
    </submittedName>
</protein>
<feature type="region of interest" description="Disordered" evidence="2">
    <location>
        <begin position="370"/>
        <end position="393"/>
    </location>
</feature>
<evidence type="ECO:0000256" key="2">
    <source>
        <dbReference type="SAM" id="MobiDB-lite"/>
    </source>
</evidence>
<dbReference type="InterPro" id="IPR010982">
    <property type="entry name" value="Lambda_DNA-bd_dom_sf"/>
</dbReference>
<dbReference type="PANTHER" id="PTHR43236:SF1">
    <property type="entry name" value="BLL7220 PROTEIN"/>
    <property type="match status" value="1"/>
</dbReference>
<organism evidence="4 5">
    <name type="scientific">Oscillochloris trichoides DG-6</name>
    <dbReference type="NCBI Taxonomy" id="765420"/>
    <lineage>
        <taxon>Bacteria</taxon>
        <taxon>Bacillati</taxon>
        <taxon>Chloroflexota</taxon>
        <taxon>Chloroflexia</taxon>
        <taxon>Chloroflexales</taxon>
        <taxon>Chloroflexineae</taxon>
        <taxon>Oscillochloridaceae</taxon>
        <taxon>Oscillochloris</taxon>
    </lineage>
</organism>
<feature type="domain" description="HTH cro/C1-type" evidence="3">
    <location>
        <begin position="6"/>
        <end position="62"/>
    </location>
</feature>
<dbReference type="Gene3D" id="1.10.260.40">
    <property type="entry name" value="lambda repressor-like DNA-binding domains"/>
    <property type="match status" value="1"/>
</dbReference>
<evidence type="ECO:0000259" key="3">
    <source>
        <dbReference type="PROSITE" id="PS50943"/>
    </source>
</evidence>
<dbReference type="InterPro" id="IPR010359">
    <property type="entry name" value="IrrE_HExxH"/>
</dbReference>
<dbReference type="eggNOG" id="COG2856">
    <property type="taxonomic scope" value="Bacteria"/>
</dbReference>
<comment type="caution">
    <text evidence="4">The sequence shown here is derived from an EMBL/GenBank/DDBJ whole genome shotgun (WGS) entry which is preliminary data.</text>
</comment>
<name>E1IIM0_9CHLR</name>
<dbReference type="EMBL" id="ADVR01000140">
    <property type="protein sequence ID" value="EFO78970.1"/>
    <property type="molecule type" value="Genomic_DNA"/>
</dbReference>
<dbReference type="SMART" id="SM00530">
    <property type="entry name" value="HTH_XRE"/>
    <property type="match status" value="1"/>
</dbReference>
<dbReference type="Proteomes" id="UP000054010">
    <property type="component" value="Unassembled WGS sequence"/>
</dbReference>
<dbReference type="CDD" id="cd00093">
    <property type="entry name" value="HTH_XRE"/>
    <property type="match status" value="1"/>
</dbReference>
<comment type="similarity">
    <text evidence="1">Belongs to the short-chain fatty acyl-CoA assimilation regulator (ScfR) family.</text>
</comment>
<dbReference type="HOGENOM" id="CLU_053651_0_0_0"/>
<dbReference type="OrthoDB" id="9816277at2"/>
<dbReference type="InterPro" id="IPR001387">
    <property type="entry name" value="Cro/C1-type_HTH"/>
</dbReference>
<sequence>MLSQQLRHLRLARGLSLEALAQQMGGLVTKQALSKYEQGKAHPSPLVLNRIAAALGVKVADLVQASDLNVSFIAYRRRSDLGKRQQEQVQSLVREAIWQRLRLQRLIGFVDTEQLPIQSFRIESLEDAEQAAETMRERWQLGSAPIANVTAVLEDHTVQVVMLDADEAFDGIAAVAHDAEARIHAATVVTRRGVPGERQRLNLCHELGHLVLAPSEGVDEEKAAFRFGAAFLAPAQAVVDHIGTRRAFIQPQELLLLKRYFGMSTQALLYRLRTLGIITESYYRSWCIDINRMGWKRHEPEALPPEEPTWLCRTVLRAASEELMTTGEAQCILGTTPVSKPAASLINRRALMQLPLEERRRLMAEQAAAMADDDGNAQDSERELWQGGDIIEQ</sequence>
<accession>E1IIM0</accession>
<dbReference type="SUPFAM" id="SSF47413">
    <property type="entry name" value="lambda repressor-like DNA-binding domains"/>
    <property type="match status" value="1"/>
</dbReference>
<dbReference type="AlphaFoldDB" id="E1IIM0"/>
<evidence type="ECO:0000313" key="5">
    <source>
        <dbReference type="Proteomes" id="UP000054010"/>
    </source>
</evidence>
<keyword evidence="5" id="KW-1185">Reference proteome</keyword>
<dbReference type="PANTHER" id="PTHR43236">
    <property type="entry name" value="ANTITOXIN HIGA1"/>
    <property type="match status" value="1"/>
</dbReference>
<evidence type="ECO:0000256" key="1">
    <source>
        <dbReference type="ARBA" id="ARBA00007227"/>
    </source>
</evidence>
<proteinExistence type="inferred from homology"/>
<reference evidence="4 5" key="1">
    <citation type="journal article" date="2011" name="J. Bacteriol.">
        <title>Draft genome sequence of the anoxygenic filamentous phototrophic bacterium Oscillochloris trichoides subsp. DG-6.</title>
        <authorList>
            <person name="Kuznetsov B.B."/>
            <person name="Ivanovsky R.N."/>
            <person name="Keppen O.I."/>
            <person name="Sukhacheva M.V."/>
            <person name="Bumazhkin B.K."/>
            <person name="Patutina E.O."/>
            <person name="Beletsky A.V."/>
            <person name="Mardanov A.V."/>
            <person name="Baslerov R.V."/>
            <person name="Panteleeva A.N."/>
            <person name="Kolganova T.V."/>
            <person name="Ravin N.V."/>
            <person name="Skryabin K.G."/>
        </authorList>
    </citation>
    <scope>NUCLEOTIDE SEQUENCE [LARGE SCALE GENOMIC DNA]</scope>
    <source>
        <strain evidence="4 5">DG-6</strain>
    </source>
</reference>
<dbReference type="Pfam" id="PF01381">
    <property type="entry name" value="HTH_3"/>
    <property type="match status" value="1"/>
</dbReference>
<gene>
    <name evidence="4" type="ORF">OSCT_3171</name>
</gene>
<dbReference type="STRING" id="765420.OSCT_3171"/>
<dbReference type="Pfam" id="PF06114">
    <property type="entry name" value="Peptidase_M78"/>
    <property type="match status" value="1"/>
</dbReference>
<dbReference type="InterPro" id="IPR052345">
    <property type="entry name" value="Rad_response_metalloprotease"/>
</dbReference>
<dbReference type="PROSITE" id="PS50943">
    <property type="entry name" value="HTH_CROC1"/>
    <property type="match status" value="1"/>
</dbReference>
<evidence type="ECO:0000313" key="4">
    <source>
        <dbReference type="EMBL" id="EFO78970.1"/>
    </source>
</evidence>